<gene>
    <name evidence="1" type="ORF">AYO21_11333</name>
</gene>
<name>A0A177ESU0_9EURO</name>
<sequence length="266" mass="29174">MAASGYKYTDVVVEVQGRIGTIRLNRPKALNAFTTTMMMDVITALRELNQHPDTVFTVITGEGRFFSSGVDVKAISARKPVQTASLAEKKVASLTGLVPVLVLALNGPAVGGGAAWFEGVADIIVAAQGAWLQVPFNALGLVPENGSTTLFSHHIGVRRSNEFLMFGRRVTVEELQEWGLVNFIFPNDGFHSAVHKFLEDQLEVNDGKSMMETKRLQNLPLRRERMLAVYDSIDALAEKFLDGVSTKRFLQKNAQLGSRGKIQAKL</sequence>
<dbReference type="PANTHER" id="PTHR43684">
    <property type="match status" value="1"/>
</dbReference>
<dbReference type="OrthoDB" id="448450at2759"/>
<dbReference type="Gene3D" id="3.90.226.10">
    <property type="entry name" value="2-enoyl-CoA Hydratase, Chain A, domain 1"/>
    <property type="match status" value="1"/>
</dbReference>
<dbReference type="SUPFAM" id="SSF52096">
    <property type="entry name" value="ClpP/crotonase"/>
    <property type="match status" value="1"/>
</dbReference>
<dbReference type="InterPro" id="IPR029045">
    <property type="entry name" value="ClpP/crotonase-like_dom_sf"/>
</dbReference>
<dbReference type="PANTHER" id="PTHR43684:SF3">
    <property type="entry name" value="PEROXISOMAL D3,D2-ENOYL-COA ISOMERASE"/>
    <property type="match status" value="1"/>
</dbReference>
<organism evidence="1 2">
    <name type="scientific">Fonsecaea monophora</name>
    <dbReference type="NCBI Taxonomy" id="254056"/>
    <lineage>
        <taxon>Eukaryota</taxon>
        <taxon>Fungi</taxon>
        <taxon>Dikarya</taxon>
        <taxon>Ascomycota</taxon>
        <taxon>Pezizomycotina</taxon>
        <taxon>Eurotiomycetes</taxon>
        <taxon>Chaetothyriomycetidae</taxon>
        <taxon>Chaetothyriales</taxon>
        <taxon>Herpotrichiellaceae</taxon>
        <taxon>Fonsecaea</taxon>
    </lineage>
</organism>
<dbReference type="GeneID" id="34606431"/>
<dbReference type="InterPro" id="IPR051053">
    <property type="entry name" value="ECH/Chromodomain_protein"/>
</dbReference>
<dbReference type="CDD" id="cd06558">
    <property type="entry name" value="crotonase-like"/>
    <property type="match status" value="1"/>
</dbReference>
<evidence type="ECO:0000313" key="1">
    <source>
        <dbReference type="EMBL" id="OAG34511.1"/>
    </source>
</evidence>
<evidence type="ECO:0008006" key="3">
    <source>
        <dbReference type="Google" id="ProtNLM"/>
    </source>
</evidence>
<reference evidence="1 2" key="1">
    <citation type="submission" date="2016-03" db="EMBL/GenBank/DDBJ databases">
        <title>Draft genome sequence of the Fonsecaea monophora CBS 269.37.</title>
        <authorList>
            <person name="Bombassaro A."/>
            <person name="Vinicius W.A."/>
            <person name="De Hoog S."/>
            <person name="Sun J."/>
            <person name="Souza E.M."/>
            <person name="Raittz R.T."/>
            <person name="Costa F."/>
            <person name="Leao A.C."/>
            <person name="Tadra-Sfeir M.Z."/>
            <person name="Baura V."/>
            <person name="Balsanelli E."/>
            <person name="Pedrosa F.O."/>
            <person name="Moreno L.F."/>
            <person name="Steffens M.B."/>
            <person name="Xi L."/>
            <person name="Bocca A.L."/>
            <person name="Felipe M.S."/>
            <person name="Teixeira M."/>
            <person name="Telles Filho F.Q."/>
            <person name="Azevedo C.M."/>
            <person name="Gomes R."/>
            <person name="Vicente V.A."/>
        </authorList>
    </citation>
    <scope>NUCLEOTIDE SEQUENCE [LARGE SCALE GENOMIC DNA]</scope>
    <source>
        <strain evidence="1 2">CBS 269.37</strain>
    </source>
</reference>
<keyword evidence="2" id="KW-1185">Reference proteome</keyword>
<evidence type="ECO:0000313" key="2">
    <source>
        <dbReference type="Proteomes" id="UP000077002"/>
    </source>
</evidence>
<dbReference type="AlphaFoldDB" id="A0A177ESU0"/>
<dbReference type="Proteomes" id="UP000077002">
    <property type="component" value="Unassembled WGS sequence"/>
</dbReference>
<dbReference type="GO" id="GO:0006635">
    <property type="term" value="P:fatty acid beta-oxidation"/>
    <property type="evidence" value="ECO:0007669"/>
    <property type="project" value="TreeGrafter"/>
</dbReference>
<dbReference type="InterPro" id="IPR001753">
    <property type="entry name" value="Enoyl-CoA_hydra/iso"/>
</dbReference>
<accession>A0A177ESU0</accession>
<dbReference type="EMBL" id="LVKK01000154">
    <property type="protein sequence ID" value="OAG34511.1"/>
    <property type="molecule type" value="Genomic_DNA"/>
</dbReference>
<comment type="caution">
    <text evidence="1">The sequence shown here is derived from an EMBL/GenBank/DDBJ whole genome shotgun (WGS) entry which is preliminary data.</text>
</comment>
<dbReference type="Pfam" id="PF00378">
    <property type="entry name" value="ECH_1"/>
    <property type="match status" value="1"/>
</dbReference>
<dbReference type="RefSeq" id="XP_022506463.1">
    <property type="nucleotide sequence ID" value="XM_022661229.1"/>
</dbReference>
<dbReference type="GO" id="GO:0005782">
    <property type="term" value="C:peroxisomal matrix"/>
    <property type="evidence" value="ECO:0007669"/>
    <property type="project" value="TreeGrafter"/>
</dbReference>
<protein>
    <recommendedName>
        <fullName evidence="3">Enoyl-CoA hydratase</fullName>
    </recommendedName>
</protein>
<proteinExistence type="predicted"/>